<keyword evidence="2" id="KW-0723">Serine/threonine-protein kinase</keyword>
<dbReference type="GO" id="GO:0004674">
    <property type="term" value="F:protein serine/threonine kinase activity"/>
    <property type="evidence" value="ECO:0007669"/>
    <property type="project" value="UniProtKB-KW"/>
</dbReference>
<dbReference type="FunFam" id="1.10.510.10:FF:000252">
    <property type="entry name" value="Receptor-like protein kinase FERONIA"/>
    <property type="match status" value="1"/>
</dbReference>
<dbReference type="Pfam" id="PF07714">
    <property type="entry name" value="PK_Tyr_Ser-Thr"/>
    <property type="match status" value="1"/>
</dbReference>
<dbReference type="SMART" id="SM00220">
    <property type="entry name" value="S_TKc"/>
    <property type="match status" value="1"/>
</dbReference>
<keyword evidence="5 15" id="KW-0732">Signal</keyword>
<dbReference type="GO" id="GO:0010038">
    <property type="term" value="P:response to metal ion"/>
    <property type="evidence" value="ECO:0007669"/>
    <property type="project" value="UniProtKB-ARBA"/>
</dbReference>
<evidence type="ECO:0000256" key="5">
    <source>
        <dbReference type="ARBA" id="ARBA00022729"/>
    </source>
</evidence>
<evidence type="ECO:0000256" key="1">
    <source>
        <dbReference type="ARBA" id="ARBA00004479"/>
    </source>
</evidence>
<dbReference type="OrthoDB" id="4062651at2759"/>
<evidence type="ECO:0000256" key="6">
    <source>
        <dbReference type="ARBA" id="ARBA00022741"/>
    </source>
</evidence>
<dbReference type="PANTHER" id="PTHR34590">
    <property type="entry name" value="OS03G0124300 PROTEIN-RELATED"/>
    <property type="match status" value="1"/>
</dbReference>
<keyword evidence="6 12" id="KW-0547">Nucleotide-binding</keyword>
<keyword evidence="4 14" id="KW-0812">Transmembrane</keyword>
<dbReference type="Proteomes" id="UP000436088">
    <property type="component" value="Unassembled WGS sequence"/>
</dbReference>
<keyword evidence="8 12" id="KW-0067">ATP-binding</keyword>
<evidence type="ECO:0000256" key="11">
    <source>
        <dbReference type="ARBA" id="ARBA00023180"/>
    </source>
</evidence>
<evidence type="ECO:0000256" key="3">
    <source>
        <dbReference type="ARBA" id="ARBA00022679"/>
    </source>
</evidence>
<dbReference type="InterPro" id="IPR000719">
    <property type="entry name" value="Prot_kinase_dom"/>
</dbReference>
<feature type="binding site" evidence="12">
    <location>
        <position position="588"/>
    </location>
    <ligand>
        <name>ATP</name>
        <dbReference type="ChEBI" id="CHEBI:30616"/>
    </ligand>
</feature>
<dbReference type="InterPro" id="IPR011009">
    <property type="entry name" value="Kinase-like_dom_sf"/>
</dbReference>
<comment type="subcellular location">
    <subcellularLocation>
        <location evidence="1">Membrane</location>
        <topology evidence="1">Single-pass type I membrane protein</topology>
    </subcellularLocation>
</comment>
<dbReference type="PROSITE" id="PS00108">
    <property type="entry name" value="PROTEIN_KINASE_ST"/>
    <property type="match status" value="1"/>
</dbReference>
<name>A0A6A2ZET9_HIBSY</name>
<dbReference type="InterPro" id="IPR017441">
    <property type="entry name" value="Protein_kinase_ATP_BS"/>
</dbReference>
<dbReference type="GO" id="GO:0004714">
    <property type="term" value="F:transmembrane receptor protein tyrosine kinase activity"/>
    <property type="evidence" value="ECO:0007669"/>
    <property type="project" value="InterPro"/>
</dbReference>
<protein>
    <submittedName>
        <fullName evidence="17">Malectin/receptor-like protein kinase family protein</fullName>
    </submittedName>
</protein>
<feature type="region of interest" description="Disordered" evidence="13">
    <location>
        <begin position="903"/>
        <end position="925"/>
    </location>
</feature>
<keyword evidence="9 14" id="KW-1133">Transmembrane helix</keyword>
<dbReference type="PROSITE" id="PS00107">
    <property type="entry name" value="PROTEIN_KINASE_ATP"/>
    <property type="match status" value="1"/>
</dbReference>
<dbReference type="FunFam" id="3.30.200.20:FF:000645">
    <property type="entry name" value="Receptor-like protein kinase FERONIA"/>
    <property type="match status" value="1"/>
</dbReference>
<dbReference type="EMBL" id="VEPZ02001162">
    <property type="protein sequence ID" value="KAE8690126.1"/>
    <property type="molecule type" value="Genomic_DNA"/>
</dbReference>
<dbReference type="FunFam" id="2.60.120.430:FF:000007">
    <property type="entry name" value="FERONIA receptor-like kinase"/>
    <property type="match status" value="1"/>
</dbReference>
<evidence type="ECO:0000256" key="2">
    <source>
        <dbReference type="ARBA" id="ARBA00022527"/>
    </source>
</evidence>
<evidence type="ECO:0000313" key="18">
    <source>
        <dbReference type="Proteomes" id="UP000436088"/>
    </source>
</evidence>
<keyword evidence="18" id="KW-1185">Reference proteome</keyword>
<dbReference type="Gene3D" id="2.60.120.430">
    <property type="entry name" value="Galactose-binding lectin"/>
    <property type="match status" value="2"/>
</dbReference>
<keyword evidence="11" id="KW-0325">Glycoprotein</keyword>
<reference evidence="17" key="1">
    <citation type="submission" date="2019-09" db="EMBL/GenBank/DDBJ databases">
        <title>Draft genome information of white flower Hibiscus syriacus.</title>
        <authorList>
            <person name="Kim Y.-M."/>
        </authorList>
    </citation>
    <scope>NUCLEOTIDE SEQUENCE [LARGE SCALE GENOMIC DNA]</scope>
    <source>
        <strain evidence="17">YM2019G1</strain>
    </source>
</reference>
<evidence type="ECO:0000256" key="15">
    <source>
        <dbReference type="SAM" id="SignalP"/>
    </source>
</evidence>
<dbReference type="InterPro" id="IPR001245">
    <property type="entry name" value="Ser-Thr/Tyr_kinase_cat_dom"/>
</dbReference>
<gene>
    <name evidence="17" type="ORF">F3Y22_tig00110926pilonHSYRG00107</name>
</gene>
<evidence type="ECO:0000256" key="13">
    <source>
        <dbReference type="SAM" id="MobiDB-lite"/>
    </source>
</evidence>
<dbReference type="Gene3D" id="3.30.200.20">
    <property type="entry name" value="Phosphorylase Kinase, domain 1"/>
    <property type="match status" value="1"/>
</dbReference>
<dbReference type="GO" id="GO:0005524">
    <property type="term" value="F:ATP binding"/>
    <property type="evidence" value="ECO:0007669"/>
    <property type="project" value="UniProtKB-UniRule"/>
</dbReference>
<dbReference type="AlphaFoldDB" id="A0A6A2ZET9"/>
<evidence type="ECO:0000256" key="4">
    <source>
        <dbReference type="ARBA" id="ARBA00022692"/>
    </source>
</evidence>
<dbReference type="PROSITE" id="PS50011">
    <property type="entry name" value="PROTEIN_KINASE_DOM"/>
    <property type="match status" value="1"/>
</dbReference>
<feature type="transmembrane region" description="Helical" evidence="14">
    <location>
        <begin position="481"/>
        <end position="504"/>
    </location>
</feature>
<dbReference type="InterPro" id="IPR008271">
    <property type="entry name" value="Ser/Thr_kinase_AS"/>
</dbReference>
<keyword evidence="7" id="KW-0418">Kinase</keyword>
<sequence>MHLCLVLCFFLTMENSSKSSFCLQNLLFLLLPCLFFFVQYLVVPVTGDIHVTPYIPTENITIDCGSSTSGQSFDGRPWVGDVGGKFILIEQPNNKNKSSAVKLESQLPSSVDPRPYSTARLSYSEFNYSIPLTAGPKFIRFYFYPTSYPGFAEDPSNKAFFSVKAGPFTLLSNFSALLHARREPTVVKEYCLYVDDYQSLNLIFTPSPDITHSYAFINGIEVVSMPSHLYYAAAGDEDGVTFTGQAQGKLYPLENNKAFEKMYRINVGGSELSPGKDYEMFRHWLSDVDYVTIMKPSALPVNTSTELTFSSETPSFTAPKEVYTTARSMGTNKTENENYNLTWEFPVDSEFNYFVRLHFCEFQNEITQQGDRVFEIFLANLAAETHADVIVWSGGHGFPVYRDYVVAIGTRGNQKQQNLSVALHPSPAWGTLYSDAILNGLEIFKLSKSFVLAGPNPDPLPVNELGNSPQTSINSKKKNKAVFGIVGGAISGFVVLSLLCFFIFRRKMRVKDTKGVLQLSQYSSTVKSSKSTKSRGSSLPSDLCRYFSLAEIKAATHNFDDVFIVGVGGFGNVYKGFIDGGATPVAIKRLNPGSQQGAHEFRTEIEMLSQLRHVHLVSLIGYCNDDEEMILVYDYMANGTLRDHLYNTENPPLPWKQRLEICLGAAIGLQYLHSGAKHTIIHRDVKTTNILLDEKWVAKVSDFGLSRVGPTNISQTHVSTVVKGSFGYLDPEYSRRGQLTEKSDLYSFGVVLCEILCARPPLSRSAEKAQVSLAPWFQQCHQNGTLHKIIDPFLKGKIVPECSKKFIEVVMSCLNEEGSKRPSMDAVVWGLQFALQLQELVEEGLTPNAGAGFEGDFDEETPFAAYAMEDDSGEVFSSIGDHVMNSRSISTFSLTTSDEQSFITKDSGKHSSKAVFSQIRDPQGR</sequence>
<feature type="signal peptide" evidence="15">
    <location>
        <begin position="1"/>
        <end position="19"/>
    </location>
</feature>
<evidence type="ECO:0000256" key="12">
    <source>
        <dbReference type="PROSITE-ProRule" id="PRU10141"/>
    </source>
</evidence>
<organism evidence="17 18">
    <name type="scientific">Hibiscus syriacus</name>
    <name type="common">Rose of Sharon</name>
    <dbReference type="NCBI Taxonomy" id="106335"/>
    <lineage>
        <taxon>Eukaryota</taxon>
        <taxon>Viridiplantae</taxon>
        <taxon>Streptophyta</taxon>
        <taxon>Embryophyta</taxon>
        <taxon>Tracheophyta</taxon>
        <taxon>Spermatophyta</taxon>
        <taxon>Magnoliopsida</taxon>
        <taxon>eudicotyledons</taxon>
        <taxon>Gunneridae</taxon>
        <taxon>Pentapetalae</taxon>
        <taxon>rosids</taxon>
        <taxon>malvids</taxon>
        <taxon>Malvales</taxon>
        <taxon>Malvaceae</taxon>
        <taxon>Malvoideae</taxon>
        <taxon>Hibiscus</taxon>
    </lineage>
</organism>
<dbReference type="Gene3D" id="1.10.510.10">
    <property type="entry name" value="Transferase(Phosphotransferase) domain 1"/>
    <property type="match status" value="1"/>
</dbReference>
<dbReference type="SUPFAM" id="SSF56112">
    <property type="entry name" value="Protein kinase-like (PK-like)"/>
    <property type="match status" value="1"/>
</dbReference>
<evidence type="ECO:0000256" key="7">
    <source>
        <dbReference type="ARBA" id="ARBA00022777"/>
    </source>
</evidence>
<keyword evidence="3" id="KW-0808">Transferase</keyword>
<dbReference type="Pfam" id="PF12819">
    <property type="entry name" value="Malectin_like"/>
    <property type="match status" value="1"/>
</dbReference>
<evidence type="ECO:0000256" key="10">
    <source>
        <dbReference type="ARBA" id="ARBA00023136"/>
    </source>
</evidence>
<dbReference type="PANTHER" id="PTHR34590:SF15">
    <property type="entry name" value="PROTEIN KINASE DOMAIN-CONTAINING PROTEIN"/>
    <property type="match status" value="1"/>
</dbReference>
<dbReference type="CDD" id="cd14066">
    <property type="entry name" value="STKc_IRAK"/>
    <property type="match status" value="1"/>
</dbReference>
<dbReference type="FunFam" id="2.60.120.430:FF:000003">
    <property type="entry name" value="FERONIA receptor-like kinase"/>
    <property type="match status" value="1"/>
</dbReference>
<evidence type="ECO:0000259" key="16">
    <source>
        <dbReference type="PROSITE" id="PS50011"/>
    </source>
</evidence>
<feature type="chain" id="PRO_5025574607" evidence="15">
    <location>
        <begin position="20"/>
        <end position="925"/>
    </location>
</feature>
<evidence type="ECO:0000256" key="14">
    <source>
        <dbReference type="SAM" id="Phobius"/>
    </source>
</evidence>
<evidence type="ECO:0000256" key="8">
    <source>
        <dbReference type="ARBA" id="ARBA00022840"/>
    </source>
</evidence>
<evidence type="ECO:0000256" key="9">
    <source>
        <dbReference type="ARBA" id="ARBA00022989"/>
    </source>
</evidence>
<accession>A0A6A2ZET9</accession>
<comment type="caution">
    <text evidence="17">The sequence shown here is derived from an EMBL/GenBank/DDBJ whole genome shotgun (WGS) entry which is preliminary data.</text>
</comment>
<feature type="domain" description="Protein kinase" evidence="16">
    <location>
        <begin position="559"/>
        <end position="834"/>
    </location>
</feature>
<dbReference type="GO" id="GO:0016020">
    <property type="term" value="C:membrane"/>
    <property type="evidence" value="ECO:0007669"/>
    <property type="project" value="UniProtKB-SubCell"/>
</dbReference>
<dbReference type="InterPro" id="IPR024788">
    <property type="entry name" value="Malectin-like_Carb-bd_dom"/>
</dbReference>
<dbReference type="InterPro" id="IPR045272">
    <property type="entry name" value="ANXUR1/2-like"/>
</dbReference>
<keyword evidence="10 14" id="KW-0472">Membrane</keyword>
<evidence type="ECO:0000313" key="17">
    <source>
        <dbReference type="EMBL" id="KAE8690126.1"/>
    </source>
</evidence>
<proteinExistence type="predicted"/>